<proteinExistence type="predicted"/>
<dbReference type="InterPro" id="IPR002035">
    <property type="entry name" value="VWF_A"/>
</dbReference>
<feature type="compositionally biased region" description="Polar residues" evidence="1">
    <location>
        <begin position="1"/>
        <end position="50"/>
    </location>
</feature>
<dbReference type="RefSeq" id="WP_269039459.1">
    <property type="nucleotide sequence ID" value="NZ_CP114040.1"/>
</dbReference>
<evidence type="ECO:0000313" key="3">
    <source>
        <dbReference type="EMBL" id="WAS97095.1"/>
    </source>
</evidence>
<feature type="domain" description="VWFA" evidence="2">
    <location>
        <begin position="149"/>
        <end position="379"/>
    </location>
</feature>
<dbReference type="EMBL" id="CP114040">
    <property type="protein sequence ID" value="WAS97095.1"/>
    <property type="molecule type" value="Genomic_DNA"/>
</dbReference>
<evidence type="ECO:0000313" key="4">
    <source>
        <dbReference type="Proteomes" id="UP001164459"/>
    </source>
</evidence>
<dbReference type="Proteomes" id="UP001164459">
    <property type="component" value="Chromosome"/>
</dbReference>
<dbReference type="Gene3D" id="3.40.50.410">
    <property type="entry name" value="von Willebrand factor, type A domain"/>
    <property type="match status" value="1"/>
</dbReference>
<gene>
    <name evidence="3" type="ORF">O0S08_13185</name>
</gene>
<keyword evidence="4" id="KW-1185">Reference proteome</keyword>
<evidence type="ECO:0000256" key="1">
    <source>
        <dbReference type="SAM" id="MobiDB-lite"/>
    </source>
</evidence>
<name>A0ABY7HCS9_9BACT</name>
<protein>
    <submittedName>
        <fullName evidence="3">VWA domain-containing protein</fullName>
    </submittedName>
</protein>
<feature type="compositionally biased region" description="Low complexity" evidence="1">
    <location>
        <begin position="51"/>
        <end position="69"/>
    </location>
</feature>
<dbReference type="PROSITE" id="PS50234">
    <property type="entry name" value="VWFA"/>
    <property type="match status" value="1"/>
</dbReference>
<reference evidence="3" key="1">
    <citation type="submission" date="2022-11" db="EMBL/GenBank/DDBJ databases">
        <title>Minimal conservation of predation-associated metabolite biosynthetic gene clusters underscores biosynthetic potential of Myxococcota including descriptions for ten novel species: Archangium lansinium sp. nov., Myxococcus landrumus sp. nov., Nannocystis bai.</title>
        <authorList>
            <person name="Ahearne A."/>
            <person name="Stevens C."/>
            <person name="Dowd S."/>
        </authorList>
    </citation>
    <scope>NUCLEOTIDE SEQUENCE</scope>
    <source>
        <strain evidence="3">Fl3</strain>
    </source>
</reference>
<accession>A0ABY7HCS9</accession>
<dbReference type="CDD" id="cd00198">
    <property type="entry name" value="vWFA"/>
    <property type="match status" value="1"/>
</dbReference>
<dbReference type="InterPro" id="IPR036465">
    <property type="entry name" value="vWFA_dom_sf"/>
</dbReference>
<sequence length="458" mass="47578">MQTSQTGVASQTTMSTQPTGLDTLGTSEGSDSGTATVPTTSEGTMGGTSNSSGVPTTTDSTSTGMVTATMGVTETATDTLTGEPPETTTSTTSDSETSSSTTAVDPSETTSTTTTTTDSTTTTTTNPGTTTEDIPCNEMQVVLTPVVPNVMLVLDKSGSMLSLWDHDANPGTPTVSRWYSLYAVVDQVLTAFNADFNFGMNLFPNKQAVDTYVPGACPVNGNVEVPVAPFNKNPILNALPAQNNNTIKGGTPAQAGVLAALNHLKSLDPMIPRAVMLITDGAANCTTGLQPPPLFENYDQSLHTLVGNAFTQDGIPTYVIGIAIANSVSPVQMDGSPDNINPYQKLNELAMQGGTAKPGPEKFYSADNQVELQAALNAIVTDAQSCVIALNEPPGFPQFTKVKIGNVEVPQIGNCANENGWKYVEPAPPYTAIELCGTACGSLKQTGEAGVEYYCKPG</sequence>
<dbReference type="SUPFAM" id="SSF53300">
    <property type="entry name" value="vWA-like"/>
    <property type="match status" value="1"/>
</dbReference>
<evidence type="ECO:0000259" key="2">
    <source>
        <dbReference type="PROSITE" id="PS50234"/>
    </source>
</evidence>
<feature type="compositionally biased region" description="Low complexity" evidence="1">
    <location>
        <begin position="77"/>
        <end position="131"/>
    </location>
</feature>
<feature type="region of interest" description="Disordered" evidence="1">
    <location>
        <begin position="1"/>
        <end position="135"/>
    </location>
</feature>
<organism evidence="3 4">
    <name type="scientific">Nannocystis punicea</name>
    <dbReference type="NCBI Taxonomy" id="2995304"/>
    <lineage>
        <taxon>Bacteria</taxon>
        <taxon>Pseudomonadati</taxon>
        <taxon>Myxococcota</taxon>
        <taxon>Polyangia</taxon>
        <taxon>Nannocystales</taxon>
        <taxon>Nannocystaceae</taxon>
        <taxon>Nannocystis</taxon>
    </lineage>
</organism>